<evidence type="ECO:0000313" key="2">
    <source>
        <dbReference type="EMBL" id="RRT32500.1"/>
    </source>
</evidence>
<gene>
    <name evidence="2" type="ORF">B296_00050799</name>
</gene>
<name>A0A426WYV8_ENSVE</name>
<proteinExistence type="predicted"/>
<dbReference type="Proteomes" id="UP000287651">
    <property type="component" value="Unassembled WGS sequence"/>
</dbReference>
<reference evidence="2 3" key="1">
    <citation type="journal article" date="2014" name="Agronomy (Basel)">
        <title>A Draft Genome Sequence for Ensete ventricosum, the Drought-Tolerant Tree Against Hunger.</title>
        <authorList>
            <person name="Harrison J."/>
            <person name="Moore K.A."/>
            <person name="Paszkiewicz K."/>
            <person name="Jones T."/>
            <person name="Grant M."/>
            <person name="Ambacheew D."/>
            <person name="Muzemil S."/>
            <person name="Studholme D.J."/>
        </authorList>
    </citation>
    <scope>NUCLEOTIDE SEQUENCE [LARGE SCALE GENOMIC DNA]</scope>
</reference>
<feature type="non-terminal residue" evidence="2">
    <location>
        <position position="1"/>
    </location>
</feature>
<accession>A0A426WYV8</accession>
<sequence>GPIIWYQSSDPRRSCCDSTVTPLVIVIASPSSSYLHLAKNRERERERKKRGGKEDADLGEKEKRRRGRGSPHLPPSSPPTCRLPSTTIAATLSLCHLTRRPSLPSPAFPPPPLLHPRTFPLLLPHLPSALLLLPHLSSLIYRRLYCCPISPALAVGQRRLYCCPISLCQSPPNPQPQPPLGAPHTNATASFLSLDYFFLRWPPQFLPTSSSPSAIHAISHYIRCNPAAAALTLAILVAAASSSSTHLRSTVAAPSHAASVSRCRSLSATTANYCPSLLATIPFLPPQ</sequence>
<evidence type="ECO:0000313" key="3">
    <source>
        <dbReference type="Proteomes" id="UP000287651"/>
    </source>
</evidence>
<evidence type="ECO:0000256" key="1">
    <source>
        <dbReference type="SAM" id="MobiDB-lite"/>
    </source>
</evidence>
<feature type="compositionally biased region" description="Basic and acidic residues" evidence="1">
    <location>
        <begin position="52"/>
        <end position="62"/>
    </location>
</feature>
<protein>
    <submittedName>
        <fullName evidence="2">Uncharacterized protein</fullName>
    </submittedName>
</protein>
<comment type="caution">
    <text evidence="2">The sequence shown here is derived from an EMBL/GenBank/DDBJ whole genome shotgun (WGS) entry which is preliminary data.</text>
</comment>
<dbReference type="EMBL" id="AMZH03031762">
    <property type="protein sequence ID" value="RRT32500.1"/>
    <property type="molecule type" value="Genomic_DNA"/>
</dbReference>
<feature type="region of interest" description="Disordered" evidence="1">
    <location>
        <begin position="38"/>
        <end position="84"/>
    </location>
</feature>
<organism evidence="2 3">
    <name type="scientific">Ensete ventricosum</name>
    <name type="common">Abyssinian banana</name>
    <name type="synonym">Musa ensete</name>
    <dbReference type="NCBI Taxonomy" id="4639"/>
    <lineage>
        <taxon>Eukaryota</taxon>
        <taxon>Viridiplantae</taxon>
        <taxon>Streptophyta</taxon>
        <taxon>Embryophyta</taxon>
        <taxon>Tracheophyta</taxon>
        <taxon>Spermatophyta</taxon>
        <taxon>Magnoliopsida</taxon>
        <taxon>Liliopsida</taxon>
        <taxon>Zingiberales</taxon>
        <taxon>Musaceae</taxon>
        <taxon>Ensete</taxon>
    </lineage>
</organism>
<dbReference type="AlphaFoldDB" id="A0A426WYV8"/>